<evidence type="ECO:0000256" key="3">
    <source>
        <dbReference type="ARBA" id="ARBA00024378"/>
    </source>
</evidence>
<evidence type="ECO:0000256" key="2">
    <source>
        <dbReference type="ARBA" id="ARBA00024341"/>
    </source>
</evidence>
<proteinExistence type="inferred from homology"/>
<dbReference type="PROSITE" id="PS50096">
    <property type="entry name" value="IQ"/>
    <property type="match status" value="2"/>
</dbReference>
<evidence type="ECO:0000313" key="6">
    <source>
        <dbReference type="EMBL" id="KAJ0978917.1"/>
    </source>
</evidence>
<keyword evidence="7" id="KW-1185">Reference proteome</keyword>
<name>A0A9D5HK08_9LILI</name>
<comment type="subunit">
    <text evidence="3">Binds to multiple calmodulin (CaM) in the presence of Ca(2+) and CaM-like proteins.</text>
</comment>
<dbReference type="AlphaFoldDB" id="A0A9D5HK08"/>
<dbReference type="EMBL" id="JAGGNH010000003">
    <property type="protein sequence ID" value="KAJ0978917.1"/>
    <property type="molecule type" value="Genomic_DNA"/>
</dbReference>
<organism evidence="6 7">
    <name type="scientific">Dioscorea zingiberensis</name>
    <dbReference type="NCBI Taxonomy" id="325984"/>
    <lineage>
        <taxon>Eukaryota</taxon>
        <taxon>Viridiplantae</taxon>
        <taxon>Streptophyta</taxon>
        <taxon>Embryophyta</taxon>
        <taxon>Tracheophyta</taxon>
        <taxon>Spermatophyta</taxon>
        <taxon>Magnoliopsida</taxon>
        <taxon>Liliopsida</taxon>
        <taxon>Dioscoreales</taxon>
        <taxon>Dioscoreaceae</taxon>
        <taxon>Dioscorea</taxon>
    </lineage>
</organism>
<comment type="similarity">
    <text evidence="2">Belongs to the IQD family.</text>
</comment>
<sequence length="501" mass="57028">MGASHQATIHLPCFGLYNVLQHVPGEFGGPHSSILPILRDSCFDFLMGKRRNWFDRLKRFFGSEAKAKQEKKERRKRWIFGRLKQKSQPALPAPTNRNARTLKEAEEEQNKHAMVVAVATAAAAEAAVAAAQAAAQVVRLTETPLSHQRSREAAAVKIQSAFRGYLARRALRALKGLVMLQALVRGQAVRRQTNITLRSLQSLIKIQSHACASRVKTVEDKQIYETNGNSYRNPKESEYLKSTLHLNSERRWDGSVLSMEEINAILRNKREAALKRERAMQYASFYQEKRNPGRPSTPVAEEYESEELNRRWSWLEQWVGTQTCEKDIPEVFPTPSPHHNALNQSSHVPQSFRASDLLTKDKTEVTQLRSMARRSFNRSGRNSLRDDDSFTSSPSIPSYMASTESTKARFRSISTPKQRLRMADTFSDHCIPYTSRLLSPIPSVSTDVNFAKTSRHPPMFHQKSPRLKGSAGPVKSHRPSTYLSIDSERSLLNWDRRNTFR</sequence>
<feature type="region of interest" description="Disordered" evidence="4">
    <location>
        <begin position="335"/>
        <end position="404"/>
    </location>
</feature>
<dbReference type="Pfam" id="PF00612">
    <property type="entry name" value="IQ"/>
    <property type="match status" value="1"/>
</dbReference>
<dbReference type="CDD" id="cd23767">
    <property type="entry name" value="IQCD"/>
    <property type="match status" value="1"/>
</dbReference>
<evidence type="ECO:0000259" key="5">
    <source>
        <dbReference type="Pfam" id="PF13178"/>
    </source>
</evidence>
<feature type="compositionally biased region" description="Polar residues" evidence="4">
    <location>
        <begin position="390"/>
        <end position="404"/>
    </location>
</feature>
<evidence type="ECO:0000313" key="7">
    <source>
        <dbReference type="Proteomes" id="UP001085076"/>
    </source>
</evidence>
<reference evidence="6" key="2">
    <citation type="journal article" date="2022" name="Hortic Res">
        <title>The genome of Dioscorea zingiberensis sheds light on the biosynthesis, origin and evolution of the medicinally important diosgenin saponins.</title>
        <authorList>
            <person name="Li Y."/>
            <person name="Tan C."/>
            <person name="Li Z."/>
            <person name="Guo J."/>
            <person name="Li S."/>
            <person name="Chen X."/>
            <person name="Wang C."/>
            <person name="Dai X."/>
            <person name="Yang H."/>
            <person name="Song W."/>
            <person name="Hou L."/>
            <person name="Xu J."/>
            <person name="Tong Z."/>
            <person name="Xu A."/>
            <person name="Yuan X."/>
            <person name="Wang W."/>
            <person name="Yang Q."/>
            <person name="Chen L."/>
            <person name="Sun Z."/>
            <person name="Wang K."/>
            <person name="Pan B."/>
            <person name="Chen J."/>
            <person name="Bao Y."/>
            <person name="Liu F."/>
            <person name="Qi X."/>
            <person name="Gang D.R."/>
            <person name="Wen J."/>
            <person name="Li J."/>
        </authorList>
    </citation>
    <scope>NUCLEOTIDE SEQUENCE</scope>
    <source>
        <strain evidence="6">Dzin_1.0</strain>
    </source>
</reference>
<evidence type="ECO:0000256" key="4">
    <source>
        <dbReference type="SAM" id="MobiDB-lite"/>
    </source>
</evidence>
<protein>
    <recommendedName>
        <fullName evidence="5">DUF4005 domain-containing protein</fullName>
    </recommendedName>
</protein>
<dbReference type="OrthoDB" id="696085at2759"/>
<dbReference type="PANTHER" id="PTHR32295:SF41">
    <property type="entry name" value="PROTEIN IQ-DOMAIN 11"/>
    <property type="match status" value="1"/>
</dbReference>
<reference evidence="6" key="1">
    <citation type="submission" date="2021-03" db="EMBL/GenBank/DDBJ databases">
        <authorList>
            <person name="Li Z."/>
            <person name="Yang C."/>
        </authorList>
    </citation>
    <scope>NUCLEOTIDE SEQUENCE</scope>
    <source>
        <strain evidence="6">Dzin_1.0</strain>
        <tissue evidence="6">Leaf</tissue>
    </source>
</reference>
<dbReference type="InterPro" id="IPR000048">
    <property type="entry name" value="IQ_motif_EF-hand-BS"/>
</dbReference>
<feature type="region of interest" description="Disordered" evidence="4">
    <location>
        <begin position="454"/>
        <end position="480"/>
    </location>
</feature>
<dbReference type="InterPro" id="IPR025064">
    <property type="entry name" value="DUF4005"/>
</dbReference>
<accession>A0A9D5HK08</accession>
<dbReference type="PANTHER" id="PTHR32295">
    <property type="entry name" value="IQ-DOMAIN 5-RELATED"/>
    <property type="match status" value="1"/>
</dbReference>
<dbReference type="Pfam" id="PF13178">
    <property type="entry name" value="DUF4005"/>
    <property type="match status" value="1"/>
</dbReference>
<gene>
    <name evidence="6" type="ORF">J5N97_014391</name>
</gene>
<dbReference type="Proteomes" id="UP001085076">
    <property type="component" value="Miscellaneous, Linkage group lg03"/>
</dbReference>
<feature type="compositionally biased region" description="Polar residues" evidence="4">
    <location>
        <begin position="341"/>
        <end position="353"/>
    </location>
</feature>
<dbReference type="GO" id="GO:0005516">
    <property type="term" value="F:calmodulin binding"/>
    <property type="evidence" value="ECO:0007669"/>
    <property type="project" value="UniProtKB-KW"/>
</dbReference>
<dbReference type="SMART" id="SM00015">
    <property type="entry name" value="IQ"/>
    <property type="match status" value="1"/>
</dbReference>
<keyword evidence="1" id="KW-0112">Calmodulin-binding</keyword>
<feature type="domain" description="DUF4005" evidence="5">
    <location>
        <begin position="382"/>
        <end position="424"/>
    </location>
</feature>
<dbReference type="Gene3D" id="1.20.5.190">
    <property type="match status" value="1"/>
</dbReference>
<comment type="caution">
    <text evidence="6">The sequence shown here is derived from an EMBL/GenBank/DDBJ whole genome shotgun (WGS) entry which is preliminary data.</text>
</comment>
<evidence type="ECO:0000256" key="1">
    <source>
        <dbReference type="ARBA" id="ARBA00022860"/>
    </source>
</evidence>